<dbReference type="InterPro" id="IPR007197">
    <property type="entry name" value="rSAM"/>
</dbReference>
<dbReference type="NCBIfam" id="TIGR03821">
    <property type="entry name" value="EFP_modif_epmB"/>
    <property type="match status" value="1"/>
</dbReference>
<evidence type="ECO:0000256" key="11">
    <source>
        <dbReference type="ARBA" id="ARBA00023014"/>
    </source>
</evidence>
<evidence type="ECO:0000256" key="4">
    <source>
        <dbReference type="ARBA" id="ARBA00008703"/>
    </source>
</evidence>
<keyword evidence="6 14" id="KW-0004">4Fe-4S</keyword>
<keyword evidence="11 14" id="KW-0411">Iron-sulfur</keyword>
<evidence type="ECO:0000256" key="12">
    <source>
        <dbReference type="ARBA" id="ARBA00023235"/>
    </source>
</evidence>
<evidence type="ECO:0000256" key="10">
    <source>
        <dbReference type="ARBA" id="ARBA00023004"/>
    </source>
</evidence>
<keyword evidence="8 14" id="KW-0479">Metal-binding</keyword>
<comment type="similarity">
    <text evidence="4">Belongs to the radical SAM superfamily. KamA family.</text>
</comment>
<evidence type="ECO:0000256" key="2">
    <source>
        <dbReference type="ARBA" id="ARBA00001933"/>
    </source>
</evidence>
<evidence type="ECO:0000313" key="18">
    <source>
        <dbReference type="Proteomes" id="UP000199496"/>
    </source>
</evidence>
<dbReference type="PANTHER" id="PTHR30538:SF1">
    <property type="entry name" value="L-LYSINE 2,3-AMINOMUTASE"/>
    <property type="match status" value="1"/>
</dbReference>
<gene>
    <name evidence="17" type="ORF">SAMN05421693_10131</name>
</gene>
<dbReference type="InterPro" id="IPR022462">
    <property type="entry name" value="EpmB"/>
</dbReference>
<keyword evidence="12" id="KW-0413">Isomerase</keyword>
<dbReference type="PIRSF" id="PIRSF004911">
    <property type="entry name" value="DUF160"/>
    <property type="match status" value="1"/>
</dbReference>
<evidence type="ECO:0000256" key="7">
    <source>
        <dbReference type="ARBA" id="ARBA00022691"/>
    </source>
</evidence>
<organism evidence="17 18">
    <name type="scientific">Ectothiorhodospira magna</name>
    <dbReference type="NCBI Taxonomy" id="867345"/>
    <lineage>
        <taxon>Bacteria</taxon>
        <taxon>Pseudomonadati</taxon>
        <taxon>Pseudomonadota</taxon>
        <taxon>Gammaproteobacteria</taxon>
        <taxon>Chromatiales</taxon>
        <taxon>Ectothiorhodospiraceae</taxon>
        <taxon>Ectothiorhodospira</taxon>
    </lineage>
</organism>
<protein>
    <recommendedName>
        <fullName evidence="5">L-lysine 2,3-aminomutase</fullName>
    </recommendedName>
    <alternativeName>
        <fullName evidence="13">EF-P post-translational modification enzyme B</fullName>
    </alternativeName>
</protein>
<dbReference type="NCBIfam" id="TIGR00238">
    <property type="entry name" value="KamA family radical SAM protein"/>
    <property type="match status" value="1"/>
</dbReference>
<feature type="domain" description="Radical SAM core" evidence="16">
    <location>
        <begin position="105"/>
        <end position="320"/>
    </location>
</feature>
<feature type="binding site" evidence="14">
    <location>
        <position position="126"/>
    </location>
    <ligand>
        <name>[4Fe-4S] cluster</name>
        <dbReference type="ChEBI" id="CHEBI:49883"/>
        <note>4Fe-4S-S-AdoMet</note>
    </ligand>
</feature>
<dbReference type="PANTHER" id="PTHR30538">
    <property type="entry name" value="LYSINE 2,3-AMINOMUTASE-RELATED"/>
    <property type="match status" value="1"/>
</dbReference>
<evidence type="ECO:0000256" key="3">
    <source>
        <dbReference type="ARBA" id="ARBA00001966"/>
    </source>
</evidence>
<dbReference type="InterPro" id="IPR013785">
    <property type="entry name" value="Aldolase_TIM"/>
</dbReference>
<keyword evidence="18" id="KW-1185">Reference proteome</keyword>
<keyword evidence="7" id="KW-0949">S-adenosyl-L-methionine</keyword>
<dbReference type="CDD" id="cd01335">
    <property type="entry name" value="Radical_SAM"/>
    <property type="match status" value="1"/>
</dbReference>
<evidence type="ECO:0000256" key="13">
    <source>
        <dbReference type="ARBA" id="ARBA00030756"/>
    </source>
</evidence>
<evidence type="ECO:0000256" key="15">
    <source>
        <dbReference type="PIRSR" id="PIRSR603739-50"/>
    </source>
</evidence>
<evidence type="ECO:0000259" key="16">
    <source>
        <dbReference type="PROSITE" id="PS51918"/>
    </source>
</evidence>
<dbReference type="SFLD" id="SFLDG01070">
    <property type="entry name" value="PLP-dependent"/>
    <property type="match status" value="1"/>
</dbReference>
<dbReference type="GO" id="GO:0051539">
    <property type="term" value="F:4 iron, 4 sulfur cluster binding"/>
    <property type="evidence" value="ECO:0007669"/>
    <property type="project" value="UniProtKB-KW"/>
</dbReference>
<name>A0A1H8YWU8_9GAMM</name>
<reference evidence="17 18" key="1">
    <citation type="submission" date="2016-10" db="EMBL/GenBank/DDBJ databases">
        <authorList>
            <person name="de Groot N.N."/>
        </authorList>
    </citation>
    <scope>NUCLEOTIDE SEQUENCE [LARGE SCALE GENOMIC DNA]</scope>
    <source>
        <strain evidence="17 18">B7-7</strain>
    </source>
</reference>
<feature type="binding site" evidence="14">
    <location>
        <position position="119"/>
    </location>
    <ligand>
        <name>[4Fe-4S] cluster</name>
        <dbReference type="ChEBI" id="CHEBI:49883"/>
        <note>4Fe-4S-S-AdoMet</note>
    </ligand>
</feature>
<evidence type="ECO:0000256" key="5">
    <source>
        <dbReference type="ARBA" id="ARBA00022363"/>
    </source>
</evidence>
<dbReference type="RefSeq" id="WP_090202264.1">
    <property type="nucleotide sequence ID" value="NZ_FOFO01000001.1"/>
</dbReference>
<dbReference type="SFLD" id="SFLDS00029">
    <property type="entry name" value="Radical_SAM"/>
    <property type="match status" value="1"/>
</dbReference>
<dbReference type="GO" id="GO:0016853">
    <property type="term" value="F:isomerase activity"/>
    <property type="evidence" value="ECO:0007669"/>
    <property type="project" value="UniProtKB-KW"/>
</dbReference>
<feature type="modified residue" description="N6-(pyridoxal phosphate)lysine" evidence="15">
    <location>
        <position position="331"/>
    </location>
</feature>
<evidence type="ECO:0000256" key="14">
    <source>
        <dbReference type="PIRSR" id="PIRSR004911-1"/>
    </source>
</evidence>
<dbReference type="GO" id="GO:0046872">
    <property type="term" value="F:metal ion binding"/>
    <property type="evidence" value="ECO:0007669"/>
    <property type="project" value="UniProtKB-KW"/>
</dbReference>
<keyword evidence="9 15" id="KW-0663">Pyridoxal phosphate</keyword>
<evidence type="ECO:0000256" key="1">
    <source>
        <dbReference type="ARBA" id="ARBA00001352"/>
    </source>
</evidence>
<dbReference type="PROSITE" id="PS51918">
    <property type="entry name" value="RADICAL_SAM"/>
    <property type="match status" value="1"/>
</dbReference>
<comment type="cofactor">
    <cofactor evidence="3">
        <name>[4Fe-4S] cluster</name>
        <dbReference type="ChEBI" id="CHEBI:49883"/>
    </cofactor>
</comment>
<dbReference type="InterPro" id="IPR003739">
    <property type="entry name" value="Lys_aminomutase/Glu_NH3_mut"/>
</dbReference>
<dbReference type="AlphaFoldDB" id="A0A1H8YWU8"/>
<dbReference type="OrthoDB" id="9770937at2"/>
<keyword evidence="10" id="KW-0408">Iron</keyword>
<feature type="binding site" evidence="14">
    <location>
        <position position="123"/>
    </location>
    <ligand>
        <name>[4Fe-4S] cluster</name>
        <dbReference type="ChEBI" id="CHEBI:49883"/>
        <note>4Fe-4S-S-AdoMet</note>
    </ligand>
</feature>
<proteinExistence type="inferred from homology"/>
<sequence length="338" mass="37792">MITRLNARSQSADWQRAMARAITDPAELLRRLQLDPALLPATRQAARNFRLRVPLAYLGRMVPGDPHDPLLRQVLPLGEECLEVPGFDPDPVNDLAAMPVPGLLHKYHGRALLVTSSACAIHCRYCFRRHFPYQNAAAIREHWPRILMYLRSHPEIREVIFSGGDPLTLTDDRLAALAVDLAGIPHLRTLRLHSRLPIVVPERVDQALLDWFTGTRLHPVMVIHTNHAQELDGTTRAAMERLHLAGVRLFNQAVLLRGVNDTVQALTDLSHALFDSGVQPYYLHLLDPVKGAAHFAVDQETALALMATLTRQLPGYLLPRLVRDIPGQDGKITLVPTL</sequence>
<dbReference type="SUPFAM" id="SSF102114">
    <property type="entry name" value="Radical SAM enzymes"/>
    <property type="match status" value="1"/>
</dbReference>
<comment type="catalytic activity">
    <reaction evidence="1">
        <text>L-lysine = D-beta-lysine</text>
        <dbReference type="Rhea" id="RHEA:44148"/>
        <dbReference type="ChEBI" id="CHEBI:32551"/>
        <dbReference type="ChEBI" id="CHEBI:84138"/>
    </reaction>
</comment>
<dbReference type="Gene3D" id="3.20.20.70">
    <property type="entry name" value="Aldolase class I"/>
    <property type="match status" value="1"/>
</dbReference>
<evidence type="ECO:0000256" key="9">
    <source>
        <dbReference type="ARBA" id="ARBA00022898"/>
    </source>
</evidence>
<dbReference type="STRING" id="867345.SAMN05421693_10131"/>
<dbReference type="EMBL" id="FOFO01000001">
    <property type="protein sequence ID" value="SEP56639.1"/>
    <property type="molecule type" value="Genomic_DNA"/>
</dbReference>
<dbReference type="SFLD" id="SFLDF00314">
    <property type="entry name" value="L-lysine_2_3-aminomutase_(yjeK"/>
    <property type="match status" value="1"/>
</dbReference>
<evidence type="ECO:0000256" key="6">
    <source>
        <dbReference type="ARBA" id="ARBA00022485"/>
    </source>
</evidence>
<dbReference type="Proteomes" id="UP000199496">
    <property type="component" value="Unassembled WGS sequence"/>
</dbReference>
<accession>A0A1H8YWU8</accession>
<evidence type="ECO:0000313" key="17">
    <source>
        <dbReference type="EMBL" id="SEP56639.1"/>
    </source>
</evidence>
<comment type="cofactor">
    <cofactor evidence="2 15">
        <name>pyridoxal 5'-phosphate</name>
        <dbReference type="ChEBI" id="CHEBI:597326"/>
    </cofactor>
</comment>
<evidence type="ECO:0000256" key="8">
    <source>
        <dbReference type="ARBA" id="ARBA00022723"/>
    </source>
</evidence>
<dbReference type="InterPro" id="IPR058240">
    <property type="entry name" value="rSAM_sf"/>
</dbReference>